<protein>
    <submittedName>
        <fullName evidence="1">Uncharacterized protein</fullName>
    </submittedName>
</protein>
<gene>
    <name evidence="1" type="ORF">CR513_16866</name>
</gene>
<name>A0A371HB39_MUCPR</name>
<dbReference type="AlphaFoldDB" id="A0A371HB39"/>
<dbReference type="Proteomes" id="UP000257109">
    <property type="component" value="Unassembled WGS sequence"/>
</dbReference>
<proteinExistence type="predicted"/>
<accession>A0A371HB39</accession>
<sequence length="134" mass="15507">MLHTNLIIDLTTLKVFKNKNEFSSSKMPRVSNIVSLTIFPKTINIYFEVNLRFTKRIIEQDSLKFITLGEASASPGKKKCSFVIQGRESDLDVVDHWIKEIEKINRVTNCPNELKVTYDSYMLVGEAEYWWQGA</sequence>
<organism evidence="1 2">
    <name type="scientific">Mucuna pruriens</name>
    <name type="common">Velvet bean</name>
    <name type="synonym">Dolichos pruriens</name>
    <dbReference type="NCBI Taxonomy" id="157652"/>
    <lineage>
        <taxon>Eukaryota</taxon>
        <taxon>Viridiplantae</taxon>
        <taxon>Streptophyta</taxon>
        <taxon>Embryophyta</taxon>
        <taxon>Tracheophyta</taxon>
        <taxon>Spermatophyta</taxon>
        <taxon>Magnoliopsida</taxon>
        <taxon>eudicotyledons</taxon>
        <taxon>Gunneridae</taxon>
        <taxon>Pentapetalae</taxon>
        <taxon>rosids</taxon>
        <taxon>fabids</taxon>
        <taxon>Fabales</taxon>
        <taxon>Fabaceae</taxon>
        <taxon>Papilionoideae</taxon>
        <taxon>50 kb inversion clade</taxon>
        <taxon>NPAAA clade</taxon>
        <taxon>indigoferoid/millettioid clade</taxon>
        <taxon>Phaseoleae</taxon>
        <taxon>Mucuna</taxon>
    </lineage>
</organism>
<dbReference type="OrthoDB" id="1936908at2759"/>
<dbReference type="EMBL" id="QJKJ01003093">
    <property type="protein sequence ID" value="RDY00003.1"/>
    <property type="molecule type" value="Genomic_DNA"/>
</dbReference>
<feature type="non-terminal residue" evidence="1">
    <location>
        <position position="1"/>
    </location>
</feature>
<evidence type="ECO:0000313" key="1">
    <source>
        <dbReference type="EMBL" id="RDY00003.1"/>
    </source>
</evidence>
<reference evidence="1" key="1">
    <citation type="submission" date="2018-05" db="EMBL/GenBank/DDBJ databases">
        <title>Draft genome of Mucuna pruriens seed.</title>
        <authorList>
            <person name="Nnadi N.E."/>
            <person name="Vos R."/>
            <person name="Hasami M.H."/>
            <person name="Devisetty U.K."/>
            <person name="Aguiy J.C."/>
        </authorList>
    </citation>
    <scope>NUCLEOTIDE SEQUENCE [LARGE SCALE GENOMIC DNA]</scope>
    <source>
        <strain evidence="1">JCA_2017</strain>
    </source>
</reference>
<comment type="caution">
    <text evidence="1">The sequence shown here is derived from an EMBL/GenBank/DDBJ whole genome shotgun (WGS) entry which is preliminary data.</text>
</comment>
<evidence type="ECO:0000313" key="2">
    <source>
        <dbReference type="Proteomes" id="UP000257109"/>
    </source>
</evidence>
<keyword evidence="2" id="KW-1185">Reference proteome</keyword>